<dbReference type="Gene3D" id="1.20.960.40">
    <property type="match status" value="1"/>
</dbReference>
<feature type="compositionally biased region" description="Acidic residues" evidence="1">
    <location>
        <begin position="292"/>
        <end position="315"/>
    </location>
</feature>
<name>A0A8J5JEW7_HOMAM</name>
<dbReference type="Pfam" id="PF09398">
    <property type="entry name" value="FOP_dimer"/>
    <property type="match status" value="1"/>
</dbReference>
<evidence type="ECO:0000259" key="2">
    <source>
        <dbReference type="Pfam" id="PF09398"/>
    </source>
</evidence>
<reference evidence="3" key="1">
    <citation type="journal article" date="2021" name="Sci. Adv.">
        <title>The American lobster genome reveals insights on longevity, neural, and immune adaptations.</title>
        <authorList>
            <person name="Polinski J.M."/>
            <person name="Zimin A.V."/>
            <person name="Clark K.F."/>
            <person name="Kohn A.B."/>
            <person name="Sadowski N."/>
            <person name="Timp W."/>
            <person name="Ptitsyn A."/>
            <person name="Khanna P."/>
            <person name="Romanova D.Y."/>
            <person name="Williams P."/>
            <person name="Greenwood S.J."/>
            <person name="Moroz L.L."/>
            <person name="Walt D.R."/>
            <person name="Bodnar A.G."/>
        </authorList>
    </citation>
    <scope>NUCLEOTIDE SEQUENCE</scope>
    <source>
        <strain evidence="3">GMGI-L3</strain>
    </source>
</reference>
<feature type="compositionally biased region" description="Low complexity" evidence="1">
    <location>
        <begin position="316"/>
        <end position="325"/>
    </location>
</feature>
<organism evidence="3 4">
    <name type="scientific">Homarus americanus</name>
    <name type="common">American lobster</name>
    <dbReference type="NCBI Taxonomy" id="6706"/>
    <lineage>
        <taxon>Eukaryota</taxon>
        <taxon>Metazoa</taxon>
        <taxon>Ecdysozoa</taxon>
        <taxon>Arthropoda</taxon>
        <taxon>Crustacea</taxon>
        <taxon>Multicrustacea</taxon>
        <taxon>Malacostraca</taxon>
        <taxon>Eumalacostraca</taxon>
        <taxon>Eucarida</taxon>
        <taxon>Decapoda</taxon>
        <taxon>Pleocyemata</taxon>
        <taxon>Astacidea</taxon>
        <taxon>Nephropoidea</taxon>
        <taxon>Nephropidae</taxon>
        <taxon>Homarus</taxon>
    </lineage>
</organism>
<dbReference type="EMBL" id="JAHLQT010038254">
    <property type="protein sequence ID" value="KAG7157007.1"/>
    <property type="molecule type" value="Genomic_DNA"/>
</dbReference>
<gene>
    <name evidence="3" type="primary">Fgfr1op-L</name>
    <name evidence="3" type="ORF">Hamer_G020290</name>
</gene>
<feature type="region of interest" description="Disordered" evidence="1">
    <location>
        <begin position="118"/>
        <end position="348"/>
    </location>
</feature>
<evidence type="ECO:0000313" key="3">
    <source>
        <dbReference type="EMBL" id="KAG7157007.1"/>
    </source>
</evidence>
<keyword evidence="4" id="KW-1185">Reference proteome</keyword>
<dbReference type="Proteomes" id="UP000747542">
    <property type="component" value="Unassembled WGS sequence"/>
</dbReference>
<feature type="compositionally biased region" description="Polar residues" evidence="1">
    <location>
        <begin position="127"/>
        <end position="138"/>
    </location>
</feature>
<feature type="compositionally biased region" description="Polar residues" evidence="1">
    <location>
        <begin position="178"/>
        <end position="188"/>
    </location>
</feature>
<proteinExistence type="predicted"/>
<accession>A0A8J5JEW7</accession>
<feature type="compositionally biased region" description="Basic and acidic residues" evidence="1">
    <location>
        <begin position="198"/>
        <end position="230"/>
    </location>
</feature>
<evidence type="ECO:0000256" key="1">
    <source>
        <dbReference type="SAM" id="MobiDB-lite"/>
    </source>
</evidence>
<evidence type="ECO:0000313" key="4">
    <source>
        <dbReference type="Proteomes" id="UP000747542"/>
    </source>
</evidence>
<dbReference type="GO" id="GO:0005815">
    <property type="term" value="C:microtubule organizing center"/>
    <property type="evidence" value="ECO:0007669"/>
    <property type="project" value="InterPro"/>
</dbReference>
<comment type="caution">
    <text evidence="3">The sequence shown here is derived from an EMBL/GenBank/DDBJ whole genome shotgun (WGS) entry which is preliminary data.</text>
</comment>
<dbReference type="InterPro" id="IPR018993">
    <property type="entry name" value="FOP_dimerisation-dom_N"/>
</dbReference>
<dbReference type="GO" id="GO:0034453">
    <property type="term" value="P:microtubule anchoring"/>
    <property type="evidence" value="ECO:0007669"/>
    <property type="project" value="InterPro"/>
</dbReference>
<protein>
    <submittedName>
        <fullName evidence="3">FGFR1 oncogene partner-like</fullName>
    </submittedName>
</protein>
<feature type="domain" description="FGFR1 oncogene partner (FOP) N-terminal dimerisation" evidence="2">
    <location>
        <begin position="32"/>
        <end position="112"/>
    </location>
</feature>
<sequence>MSIEEEEDASLKELVTKTLHSNGVLGKIQKNIPLVSASAKKLLGTPEGTIAAALVQDFLQCLGLDFSLAVFAPESGHSTSWTFPGTEALTSSLNLNTEKGGQKTPLLIELLRERESNISPVEKKNSQVKCSVNSNRGHYSQLPMLNGMPQPDPSHSGSELFKTKPESSLSNFLDKAGSENSKSFSTTEAEGRSGLSKNGDKDSTKEAELKPRPEIDRASIKLTSQDDKLSSESYQTSQNIGVGDNSNFGNAPSARFPVLSSMEEKNQGSYHTSPTGKEKQYEDDFSSMSDKEDQDEEEEEECVEEVDDIDEDISIDDLINSSASIGSDATKDQSLSQASDVVNYQEDL</sequence>
<feature type="compositionally biased region" description="Polar residues" evidence="1">
    <location>
        <begin position="231"/>
        <end position="250"/>
    </location>
</feature>
<feature type="compositionally biased region" description="Polar residues" evidence="1">
    <location>
        <begin position="332"/>
        <end position="342"/>
    </location>
</feature>
<dbReference type="AlphaFoldDB" id="A0A8J5JEW7"/>